<organism evidence="1">
    <name type="scientific">viral metagenome</name>
    <dbReference type="NCBI Taxonomy" id="1070528"/>
    <lineage>
        <taxon>unclassified sequences</taxon>
        <taxon>metagenomes</taxon>
        <taxon>organismal metagenomes</taxon>
    </lineage>
</organism>
<proteinExistence type="predicted"/>
<sequence length="96" mass="11581">MAKKWKNIKPHTLKSRQKMRKNYGLTCFLEPKTLKYPVCNKYNGKKECMGHYAAQYYLNINIGKLKKKKKKQYLKKSKKYIKLLKKSKQYTKKKCV</sequence>
<accession>A0A6C0KMB0</accession>
<dbReference type="AlphaFoldDB" id="A0A6C0KMB0"/>
<protein>
    <submittedName>
        <fullName evidence="1">Uncharacterized protein</fullName>
    </submittedName>
</protein>
<dbReference type="EMBL" id="MN740918">
    <property type="protein sequence ID" value="QHU17810.1"/>
    <property type="molecule type" value="Genomic_DNA"/>
</dbReference>
<evidence type="ECO:0000313" key="1">
    <source>
        <dbReference type="EMBL" id="QHU17810.1"/>
    </source>
</evidence>
<name>A0A6C0KMB0_9ZZZZ</name>
<reference evidence="1" key="1">
    <citation type="journal article" date="2020" name="Nature">
        <title>Giant virus diversity and host interactions through global metagenomics.</title>
        <authorList>
            <person name="Schulz F."/>
            <person name="Roux S."/>
            <person name="Paez-Espino D."/>
            <person name="Jungbluth S."/>
            <person name="Walsh D.A."/>
            <person name="Denef V.J."/>
            <person name="McMahon K.D."/>
            <person name="Konstantinidis K.T."/>
            <person name="Eloe-Fadrosh E.A."/>
            <person name="Kyrpides N.C."/>
            <person name="Woyke T."/>
        </authorList>
    </citation>
    <scope>NUCLEOTIDE SEQUENCE</scope>
    <source>
        <strain evidence="1">GVMAG-S-3300012919-55</strain>
    </source>
</reference>